<dbReference type="EMBL" id="FNRY01000001">
    <property type="protein sequence ID" value="SEB35253.1"/>
    <property type="molecule type" value="Genomic_DNA"/>
</dbReference>
<dbReference type="AlphaFoldDB" id="A0A1H4IMS3"/>
<evidence type="ECO:0008006" key="4">
    <source>
        <dbReference type="Google" id="ProtNLM"/>
    </source>
</evidence>
<dbReference type="Pfam" id="PF14155">
    <property type="entry name" value="DUF4307"/>
    <property type="match status" value="1"/>
</dbReference>
<keyword evidence="1" id="KW-1133">Transmembrane helix</keyword>
<reference evidence="2 3" key="1">
    <citation type="submission" date="2016-10" db="EMBL/GenBank/DDBJ databases">
        <authorList>
            <person name="de Groot N.N."/>
        </authorList>
    </citation>
    <scope>NUCLEOTIDE SEQUENCE [LARGE SCALE GENOMIC DNA]</scope>
    <source>
        <strain evidence="2 3">DSM 21799</strain>
    </source>
</reference>
<gene>
    <name evidence="2" type="ORF">SAMN04489806_0048</name>
</gene>
<evidence type="ECO:0000313" key="2">
    <source>
        <dbReference type="EMBL" id="SEB35253.1"/>
    </source>
</evidence>
<sequence length="150" mass="16508">MSDRRDSMQTDAATANASTTAAALDARYGRTPGDRARLKVLLWSLGSFFVLVFAAWVIWGGLLAPAAQLDARDIAHTIVSDQEVEVTYQLTIDPGTRSYCALQAQDEQHSIIGWKVVEIPASSTRTRQFTDSVRTVDLATTGLIYRCWQA</sequence>
<dbReference type="STRING" id="640635.SAMN04489806_0048"/>
<organism evidence="2 3">
    <name type="scientific">Paramicrobacterium humi</name>
    <dbReference type="NCBI Taxonomy" id="640635"/>
    <lineage>
        <taxon>Bacteria</taxon>
        <taxon>Bacillati</taxon>
        <taxon>Actinomycetota</taxon>
        <taxon>Actinomycetes</taxon>
        <taxon>Micrococcales</taxon>
        <taxon>Microbacteriaceae</taxon>
        <taxon>Paramicrobacterium</taxon>
    </lineage>
</organism>
<name>A0A1H4IMS3_9MICO</name>
<dbReference type="RefSeq" id="WP_176980673.1">
    <property type="nucleotide sequence ID" value="NZ_FNRY01000001.1"/>
</dbReference>
<keyword evidence="3" id="KW-1185">Reference proteome</keyword>
<protein>
    <recommendedName>
        <fullName evidence="4">DUF4307 domain-containing protein</fullName>
    </recommendedName>
</protein>
<dbReference type="InterPro" id="IPR025443">
    <property type="entry name" value="DUF4307"/>
</dbReference>
<feature type="transmembrane region" description="Helical" evidence="1">
    <location>
        <begin position="40"/>
        <end position="59"/>
    </location>
</feature>
<keyword evidence="1" id="KW-0472">Membrane</keyword>
<proteinExistence type="predicted"/>
<evidence type="ECO:0000313" key="3">
    <source>
        <dbReference type="Proteomes" id="UP000199183"/>
    </source>
</evidence>
<dbReference type="Proteomes" id="UP000199183">
    <property type="component" value="Unassembled WGS sequence"/>
</dbReference>
<keyword evidence="1" id="KW-0812">Transmembrane</keyword>
<accession>A0A1H4IMS3</accession>
<evidence type="ECO:0000256" key="1">
    <source>
        <dbReference type="SAM" id="Phobius"/>
    </source>
</evidence>